<protein>
    <submittedName>
        <fullName evidence="3">Uncharacterized protein</fullName>
    </submittedName>
</protein>
<feature type="compositionally biased region" description="Basic and acidic residues" evidence="2">
    <location>
        <begin position="8"/>
        <end position="21"/>
    </location>
</feature>
<keyword evidence="4" id="KW-1185">Reference proteome</keyword>
<evidence type="ECO:0000313" key="4">
    <source>
        <dbReference type="Proteomes" id="UP001454036"/>
    </source>
</evidence>
<evidence type="ECO:0000313" key="3">
    <source>
        <dbReference type="EMBL" id="GAA0169780.1"/>
    </source>
</evidence>
<feature type="coiled-coil region" evidence="1">
    <location>
        <begin position="305"/>
        <end position="385"/>
    </location>
</feature>
<dbReference type="EMBL" id="BAABME010006971">
    <property type="protein sequence ID" value="GAA0169780.1"/>
    <property type="molecule type" value="Genomic_DNA"/>
</dbReference>
<comment type="caution">
    <text evidence="3">The sequence shown here is derived from an EMBL/GenBank/DDBJ whole genome shotgun (WGS) entry which is preliminary data.</text>
</comment>
<feature type="region of interest" description="Disordered" evidence="2">
    <location>
        <begin position="1"/>
        <end position="21"/>
    </location>
</feature>
<name>A0AAV3R0G4_LITER</name>
<gene>
    <name evidence="3" type="ORF">LIER_24186</name>
</gene>
<organism evidence="3 4">
    <name type="scientific">Lithospermum erythrorhizon</name>
    <name type="common">Purple gromwell</name>
    <name type="synonym">Lithospermum officinale var. erythrorhizon</name>
    <dbReference type="NCBI Taxonomy" id="34254"/>
    <lineage>
        <taxon>Eukaryota</taxon>
        <taxon>Viridiplantae</taxon>
        <taxon>Streptophyta</taxon>
        <taxon>Embryophyta</taxon>
        <taxon>Tracheophyta</taxon>
        <taxon>Spermatophyta</taxon>
        <taxon>Magnoliopsida</taxon>
        <taxon>eudicotyledons</taxon>
        <taxon>Gunneridae</taxon>
        <taxon>Pentapetalae</taxon>
        <taxon>asterids</taxon>
        <taxon>lamiids</taxon>
        <taxon>Boraginales</taxon>
        <taxon>Boraginaceae</taxon>
        <taxon>Boraginoideae</taxon>
        <taxon>Lithospermeae</taxon>
        <taxon>Lithospermum</taxon>
    </lineage>
</organism>
<proteinExistence type="predicted"/>
<feature type="region of interest" description="Disordered" evidence="2">
    <location>
        <begin position="431"/>
        <end position="458"/>
    </location>
</feature>
<evidence type="ECO:0000256" key="1">
    <source>
        <dbReference type="SAM" id="Coils"/>
    </source>
</evidence>
<dbReference type="AlphaFoldDB" id="A0AAV3R0G4"/>
<sequence length="458" mass="50086">MFPFPRKYPPERRLSPSKDPSKELIKDLADKYQGIGFSITSQQFPSLWDERIYCHPCPYIGNRVMVGPFQPSIKGENRPFDTSLNAKGGGRVWEAVQNDADPTHVEIATMKGRRLPQFSSQLVFRKPLVPGSKPIPVFPAKRGSNSEASASASKRAKLEALENINAPSLTPNTFPAEVISLDDELTVSTQKAVEPKKKKSALTIASVHPPKAIIPLLTKSGASAKKGKGKGISEQGEESSLDCYTTGYMKAAYTLPNGLSIQEVCCGLSGGDEKAIVRTDTDRFGNRPSFLKGEEGRVDQRQRCVVREEKKCERLREEKQTAEVEQAKRCSALEAELDKLKRDHASLVKDVEDSRSAAVAEAKRAEEAEARASKAETLLNQVDAESECPQLLDVFARFKKDWFEEYFEGLLLSSLRICNQAPAEVTEVAAGGIGEEPAEGVGGGAAKGDAEEIDDEDV</sequence>
<accession>A0AAV3R0G4</accession>
<reference evidence="3 4" key="1">
    <citation type="submission" date="2024-01" db="EMBL/GenBank/DDBJ databases">
        <title>The complete chloroplast genome sequence of Lithospermum erythrorhizon: insights into the phylogenetic relationship among Boraginaceae species and the maternal lineages of purple gromwells.</title>
        <authorList>
            <person name="Okada T."/>
            <person name="Watanabe K."/>
        </authorList>
    </citation>
    <scope>NUCLEOTIDE SEQUENCE [LARGE SCALE GENOMIC DNA]</scope>
</reference>
<dbReference type="Proteomes" id="UP001454036">
    <property type="component" value="Unassembled WGS sequence"/>
</dbReference>
<keyword evidence="1" id="KW-0175">Coiled coil</keyword>
<evidence type="ECO:0000256" key="2">
    <source>
        <dbReference type="SAM" id="MobiDB-lite"/>
    </source>
</evidence>